<evidence type="ECO:0000313" key="1">
    <source>
        <dbReference type="EMBL" id="CAC5412112.1"/>
    </source>
</evidence>
<protein>
    <recommendedName>
        <fullName evidence="3">Peptidase A2 domain-containing protein</fullName>
    </recommendedName>
</protein>
<dbReference type="InterPro" id="IPR001969">
    <property type="entry name" value="Aspartic_peptidase_AS"/>
</dbReference>
<evidence type="ECO:0008006" key="3">
    <source>
        <dbReference type="Google" id="ProtNLM"/>
    </source>
</evidence>
<sequence>MNPPNVCGNRNFGNLYVATSVLNDEDISTETSCLANVSSDVVKENEMNPPELRGNRNFRNSSVATSVLNDVVISDVVKENVISCELNPKFCVAKIRGLANEKSILILVDTGSTVSIVNDCFVNRRDVSEVNNVCITSASGDKMEITGKANVNLRLEISVILCIMFM</sequence>
<reference evidence="1 2" key="1">
    <citation type="submission" date="2020-06" db="EMBL/GenBank/DDBJ databases">
        <authorList>
            <person name="Li R."/>
            <person name="Bekaert M."/>
        </authorList>
    </citation>
    <scope>NUCLEOTIDE SEQUENCE [LARGE SCALE GENOMIC DNA]</scope>
    <source>
        <strain evidence="2">wild</strain>
    </source>
</reference>
<accession>A0A6J8DWG7</accession>
<evidence type="ECO:0000313" key="2">
    <source>
        <dbReference type="Proteomes" id="UP000507470"/>
    </source>
</evidence>
<dbReference type="AlphaFoldDB" id="A0A6J8DWG7"/>
<keyword evidence="2" id="KW-1185">Reference proteome</keyword>
<dbReference type="PROSITE" id="PS00141">
    <property type="entry name" value="ASP_PROTEASE"/>
    <property type="match status" value="1"/>
</dbReference>
<organism evidence="1 2">
    <name type="scientific">Mytilus coruscus</name>
    <name type="common">Sea mussel</name>
    <dbReference type="NCBI Taxonomy" id="42192"/>
    <lineage>
        <taxon>Eukaryota</taxon>
        <taxon>Metazoa</taxon>
        <taxon>Spiralia</taxon>
        <taxon>Lophotrochozoa</taxon>
        <taxon>Mollusca</taxon>
        <taxon>Bivalvia</taxon>
        <taxon>Autobranchia</taxon>
        <taxon>Pteriomorphia</taxon>
        <taxon>Mytilida</taxon>
        <taxon>Mytiloidea</taxon>
        <taxon>Mytilidae</taxon>
        <taxon>Mytilinae</taxon>
        <taxon>Mytilus</taxon>
    </lineage>
</organism>
<gene>
    <name evidence="1" type="ORF">MCOR_45131</name>
</gene>
<name>A0A6J8DWG7_MYTCO</name>
<dbReference type="Proteomes" id="UP000507470">
    <property type="component" value="Unassembled WGS sequence"/>
</dbReference>
<dbReference type="EMBL" id="CACVKT020007975">
    <property type="protein sequence ID" value="CAC5412112.1"/>
    <property type="molecule type" value="Genomic_DNA"/>
</dbReference>
<proteinExistence type="predicted"/>
<dbReference type="GO" id="GO:0004190">
    <property type="term" value="F:aspartic-type endopeptidase activity"/>
    <property type="evidence" value="ECO:0007669"/>
    <property type="project" value="InterPro"/>
</dbReference>
<dbReference type="OrthoDB" id="6179504at2759"/>
<dbReference type="InterPro" id="IPR021109">
    <property type="entry name" value="Peptidase_aspartic_dom_sf"/>
</dbReference>
<dbReference type="SUPFAM" id="SSF50630">
    <property type="entry name" value="Acid proteases"/>
    <property type="match status" value="1"/>
</dbReference>
<dbReference type="GO" id="GO:0006508">
    <property type="term" value="P:proteolysis"/>
    <property type="evidence" value="ECO:0007669"/>
    <property type="project" value="InterPro"/>
</dbReference>